<protein>
    <recommendedName>
        <fullName evidence="2">Antitoxin</fullName>
    </recommendedName>
</protein>
<proteinExistence type="inferred from homology"/>
<name>A0A258FQH3_9CAUL</name>
<evidence type="ECO:0000313" key="4">
    <source>
        <dbReference type="Proteomes" id="UP000215595"/>
    </source>
</evidence>
<comment type="function">
    <text evidence="2">Antitoxin component of a type II toxin-antitoxin (TA) system.</text>
</comment>
<sequence length="81" mass="8829">MERSISATEANREFSRLLGEVSAGQTFVVTAHGKPVAKMVPVTAAQVPDDEQSRRVHALVDELLALPLRAPGRITRDDGYE</sequence>
<dbReference type="NCBIfam" id="TIGR01552">
    <property type="entry name" value="phd_fam"/>
    <property type="match status" value="1"/>
</dbReference>
<organism evidence="3 4">
    <name type="scientific">Brevundimonas subvibrioides</name>
    <dbReference type="NCBI Taxonomy" id="74313"/>
    <lineage>
        <taxon>Bacteria</taxon>
        <taxon>Pseudomonadati</taxon>
        <taxon>Pseudomonadota</taxon>
        <taxon>Alphaproteobacteria</taxon>
        <taxon>Caulobacterales</taxon>
        <taxon>Caulobacteraceae</taxon>
        <taxon>Brevundimonas</taxon>
    </lineage>
</organism>
<dbReference type="InterPro" id="IPR006442">
    <property type="entry name" value="Antitoxin_Phd/YefM"/>
</dbReference>
<dbReference type="EMBL" id="NCEB01000007">
    <property type="protein sequence ID" value="OYX34840.1"/>
    <property type="molecule type" value="Genomic_DNA"/>
</dbReference>
<accession>A0A258FQH3</accession>
<dbReference type="SUPFAM" id="SSF143120">
    <property type="entry name" value="YefM-like"/>
    <property type="match status" value="1"/>
</dbReference>
<dbReference type="InterPro" id="IPR036165">
    <property type="entry name" value="YefM-like_sf"/>
</dbReference>
<comment type="caution">
    <text evidence="3">The sequence shown here is derived from an EMBL/GenBank/DDBJ whole genome shotgun (WGS) entry which is preliminary data.</text>
</comment>
<dbReference type="Pfam" id="PF02604">
    <property type="entry name" value="PhdYeFM_antitox"/>
    <property type="match status" value="1"/>
</dbReference>
<evidence type="ECO:0000256" key="1">
    <source>
        <dbReference type="ARBA" id="ARBA00009981"/>
    </source>
</evidence>
<evidence type="ECO:0000256" key="2">
    <source>
        <dbReference type="RuleBase" id="RU362080"/>
    </source>
</evidence>
<dbReference type="Proteomes" id="UP000215595">
    <property type="component" value="Unassembled WGS sequence"/>
</dbReference>
<dbReference type="AlphaFoldDB" id="A0A258FQH3"/>
<gene>
    <name evidence="3" type="ORF">B7Z01_04695</name>
</gene>
<dbReference type="Gene3D" id="3.40.1620.10">
    <property type="entry name" value="YefM-like domain"/>
    <property type="match status" value="1"/>
</dbReference>
<comment type="similarity">
    <text evidence="1 2">Belongs to the phD/YefM antitoxin family.</text>
</comment>
<reference evidence="3 4" key="1">
    <citation type="submission" date="2017-03" db="EMBL/GenBank/DDBJ databases">
        <title>Lifting the veil on microbial sulfur biogeochemistry in mining wastewaters.</title>
        <authorList>
            <person name="Kantor R.S."/>
            <person name="Colenbrander Nelson T."/>
            <person name="Marshall S."/>
            <person name="Bennett D."/>
            <person name="Apte S."/>
            <person name="Camacho D."/>
            <person name="Thomas B.C."/>
            <person name="Warren L.A."/>
            <person name="Banfield J.F."/>
        </authorList>
    </citation>
    <scope>NUCLEOTIDE SEQUENCE [LARGE SCALE GENOMIC DNA]</scope>
    <source>
        <strain evidence="3">32-69-9</strain>
    </source>
</reference>
<evidence type="ECO:0000313" key="3">
    <source>
        <dbReference type="EMBL" id="OYX34840.1"/>
    </source>
</evidence>